<dbReference type="EMBL" id="CM042884">
    <property type="protein sequence ID" value="KAI4369369.1"/>
    <property type="molecule type" value="Genomic_DNA"/>
</dbReference>
<proteinExistence type="predicted"/>
<gene>
    <name evidence="1" type="ORF">MLD38_017813</name>
</gene>
<dbReference type="Proteomes" id="UP001057402">
    <property type="component" value="Chromosome 5"/>
</dbReference>
<name>A0ACB9QRW6_9MYRT</name>
<reference evidence="2" key="1">
    <citation type="journal article" date="2023" name="Front. Plant Sci.">
        <title>Chromosomal-level genome assembly of Melastoma candidum provides insights into trichome evolution.</title>
        <authorList>
            <person name="Zhong Y."/>
            <person name="Wu W."/>
            <person name="Sun C."/>
            <person name="Zou P."/>
            <person name="Liu Y."/>
            <person name="Dai S."/>
            <person name="Zhou R."/>
        </authorList>
    </citation>
    <scope>NUCLEOTIDE SEQUENCE [LARGE SCALE GENOMIC DNA]</scope>
</reference>
<keyword evidence="2" id="KW-1185">Reference proteome</keyword>
<comment type="caution">
    <text evidence="1">The sequence shown here is derived from an EMBL/GenBank/DDBJ whole genome shotgun (WGS) entry which is preliminary data.</text>
</comment>
<accession>A0ACB9QRW6</accession>
<evidence type="ECO:0000313" key="2">
    <source>
        <dbReference type="Proteomes" id="UP001057402"/>
    </source>
</evidence>
<evidence type="ECO:0000313" key="1">
    <source>
        <dbReference type="EMBL" id="KAI4369369.1"/>
    </source>
</evidence>
<sequence>MELRALDDMELANIVIFRNASFGPNEHQACEASVVNRDCFVPMLIGGSRSLCYHLQATLKPGVTIVISPILSLIQDRIIMLNLEHGIPSTFLTSQQTASQAATVMAELRQGLAFSAIFSQALFWIIFRSGKKSLQWNSNPRQFIELDINFTVLWLLMFGHDFRPDYRRLGCLKQSFPNVPITALTATATRPDHRHNFSIDVIIQ</sequence>
<protein>
    <submittedName>
        <fullName evidence="1">Uncharacterized protein</fullName>
    </submittedName>
</protein>
<organism evidence="1 2">
    <name type="scientific">Melastoma candidum</name>
    <dbReference type="NCBI Taxonomy" id="119954"/>
    <lineage>
        <taxon>Eukaryota</taxon>
        <taxon>Viridiplantae</taxon>
        <taxon>Streptophyta</taxon>
        <taxon>Embryophyta</taxon>
        <taxon>Tracheophyta</taxon>
        <taxon>Spermatophyta</taxon>
        <taxon>Magnoliopsida</taxon>
        <taxon>eudicotyledons</taxon>
        <taxon>Gunneridae</taxon>
        <taxon>Pentapetalae</taxon>
        <taxon>rosids</taxon>
        <taxon>malvids</taxon>
        <taxon>Myrtales</taxon>
        <taxon>Melastomataceae</taxon>
        <taxon>Melastomatoideae</taxon>
        <taxon>Melastomateae</taxon>
        <taxon>Melastoma</taxon>
    </lineage>
</organism>